<evidence type="ECO:0000259" key="1">
    <source>
        <dbReference type="SMART" id="SM00421"/>
    </source>
</evidence>
<dbReference type="Gene3D" id="3.30.450.20">
    <property type="entry name" value="PAS domain"/>
    <property type="match status" value="1"/>
</dbReference>
<sequence>MIDNKNVATILLDNNLNIVSINKEAQNLLGCQLDILLHNSLSTIFEINGASIKLEMLLTEQLSTNNIVSFRGSKNLFRVEHEKLQSRLGEMTHVKIYKKEPEILKKNQIFSFQSHQLIKDNLKCHNDDIFFINQIVQSLPGRCSFRRASDLSYQCINSEALKHIRFNSAHQLINKDDYYLAKRVVKSWPLSFAQYKQDQDYEILATQKPIYGIEGKPYLNPDGQVVMYCLTKIPLYNKDNRPLGVITMAIDSEHSKNIYKLRKSYSNLYSNKKEGNQKFQEHIGLDKYTQNQSIHLTPREMDVFISLESNKRTKELAQRLNMKEKTAYIHIESIKSKLNANRNEVIDILSHIKKAIGN</sequence>
<name>A0A220VGA3_9GAMM</name>
<dbReference type="SUPFAM" id="SSF46894">
    <property type="entry name" value="C-terminal effector domain of the bipartite response regulators"/>
    <property type="match status" value="1"/>
</dbReference>
<organism evidence="2 3">
    <name type="scientific">Paraphotobacterium marinum</name>
    <dbReference type="NCBI Taxonomy" id="1755811"/>
    <lineage>
        <taxon>Bacteria</taxon>
        <taxon>Pseudomonadati</taxon>
        <taxon>Pseudomonadota</taxon>
        <taxon>Gammaproteobacteria</taxon>
        <taxon>Vibrionales</taxon>
        <taxon>Vibrionaceae</taxon>
        <taxon>Paraphotobacterium</taxon>
    </lineage>
</organism>
<gene>
    <name evidence="2" type="ORF">CF386_09020</name>
</gene>
<proteinExistence type="predicted"/>
<feature type="domain" description="HTH luxR-type" evidence="1">
    <location>
        <begin position="293"/>
        <end position="349"/>
    </location>
</feature>
<accession>A0A220VGA3</accession>
<dbReference type="RefSeq" id="WP_089074110.1">
    <property type="nucleotide sequence ID" value="NZ_CBCSAM010000002.1"/>
</dbReference>
<dbReference type="Pfam" id="PF00196">
    <property type="entry name" value="GerE"/>
    <property type="match status" value="1"/>
</dbReference>
<dbReference type="Proteomes" id="UP000242175">
    <property type="component" value="Chromosome small"/>
</dbReference>
<dbReference type="SUPFAM" id="SSF55785">
    <property type="entry name" value="PYP-like sensor domain (PAS domain)"/>
    <property type="match status" value="1"/>
</dbReference>
<dbReference type="InterPro" id="IPR035965">
    <property type="entry name" value="PAS-like_dom_sf"/>
</dbReference>
<evidence type="ECO:0000313" key="2">
    <source>
        <dbReference type="EMBL" id="ASK79202.1"/>
    </source>
</evidence>
<dbReference type="EMBL" id="CP022356">
    <property type="protein sequence ID" value="ASK79202.1"/>
    <property type="molecule type" value="Genomic_DNA"/>
</dbReference>
<reference evidence="2 3" key="1">
    <citation type="journal article" date="2016" name="Int. J. Syst. Evol. Microbiol.">
        <title>Paraphotobacterium marinum gen. nov., sp. nov., a member of the family Vibrionaceae, isolated from surface seawater.</title>
        <authorList>
            <person name="Huang Z."/>
            <person name="Dong C."/>
            <person name="Shao Z."/>
        </authorList>
    </citation>
    <scope>NUCLEOTIDE SEQUENCE [LARGE SCALE GENOMIC DNA]</scope>
    <source>
        <strain evidence="2 3">NSCS20N07D</strain>
    </source>
</reference>
<dbReference type="AlphaFoldDB" id="A0A220VGA3"/>
<dbReference type="SMART" id="SM00421">
    <property type="entry name" value="HTH_LUXR"/>
    <property type="match status" value="1"/>
</dbReference>
<dbReference type="KEGG" id="pmai:CF386_09020"/>
<dbReference type="GO" id="GO:0003677">
    <property type="term" value="F:DNA binding"/>
    <property type="evidence" value="ECO:0007669"/>
    <property type="project" value="InterPro"/>
</dbReference>
<dbReference type="GO" id="GO:0006355">
    <property type="term" value="P:regulation of DNA-templated transcription"/>
    <property type="evidence" value="ECO:0007669"/>
    <property type="project" value="InterPro"/>
</dbReference>
<keyword evidence="3" id="KW-1185">Reference proteome</keyword>
<evidence type="ECO:0000313" key="3">
    <source>
        <dbReference type="Proteomes" id="UP000242175"/>
    </source>
</evidence>
<dbReference type="Gene3D" id="1.10.10.10">
    <property type="entry name" value="Winged helix-like DNA-binding domain superfamily/Winged helix DNA-binding domain"/>
    <property type="match status" value="1"/>
</dbReference>
<dbReference type="InterPro" id="IPR036388">
    <property type="entry name" value="WH-like_DNA-bd_sf"/>
</dbReference>
<protein>
    <recommendedName>
        <fullName evidence="1">HTH luxR-type domain-containing protein</fullName>
    </recommendedName>
</protein>
<dbReference type="InterPro" id="IPR016032">
    <property type="entry name" value="Sig_transdc_resp-reg_C-effctor"/>
</dbReference>
<dbReference type="InterPro" id="IPR000792">
    <property type="entry name" value="Tscrpt_reg_LuxR_C"/>
</dbReference>
<dbReference type="OrthoDB" id="9774661at2"/>